<keyword evidence="1" id="KW-0812">Transmembrane</keyword>
<evidence type="ECO:0000313" key="3">
    <source>
        <dbReference type="Proteomes" id="UP000019095"/>
    </source>
</evidence>
<dbReference type="RefSeq" id="WP_025371769.1">
    <property type="nucleotide sequence ID" value="NZ_CP003915.1"/>
</dbReference>
<name>W0P8G8_ADVMD</name>
<evidence type="ECO:0000256" key="1">
    <source>
        <dbReference type="SAM" id="Phobius"/>
    </source>
</evidence>
<dbReference type="AlphaFoldDB" id="W0P8G8"/>
<dbReference type="STRING" id="1247726.MIM_c10560"/>
<keyword evidence="1" id="KW-0472">Membrane</keyword>
<protein>
    <submittedName>
        <fullName evidence="2">Uncharacterized protein</fullName>
    </submittedName>
</protein>
<sequence>MTYFQGPNVVAPRELRRNKYTKLPHLAYLDGHRYNPLTGDWKSIIEPPMPRAAKLFILAFAIGCIALLLNSPGI</sequence>
<dbReference type="Proteomes" id="UP000019095">
    <property type="component" value="Chromosome"/>
</dbReference>
<gene>
    <name evidence="2" type="ORF">MIM_c10560</name>
</gene>
<evidence type="ECO:0000313" key="2">
    <source>
        <dbReference type="EMBL" id="AHG63154.1"/>
    </source>
</evidence>
<feature type="transmembrane region" description="Helical" evidence="1">
    <location>
        <begin position="52"/>
        <end position="69"/>
    </location>
</feature>
<keyword evidence="3" id="KW-1185">Reference proteome</keyword>
<proteinExistence type="predicted"/>
<dbReference type="PATRIC" id="fig|1247726.3.peg.1162"/>
<organism evidence="2 3">
    <name type="scientific">Advenella mimigardefordensis (strain DSM 17166 / LMG 22922 / DPN7)</name>
    <dbReference type="NCBI Taxonomy" id="1247726"/>
    <lineage>
        <taxon>Bacteria</taxon>
        <taxon>Pseudomonadati</taxon>
        <taxon>Pseudomonadota</taxon>
        <taxon>Betaproteobacteria</taxon>
        <taxon>Burkholderiales</taxon>
        <taxon>Alcaligenaceae</taxon>
    </lineage>
</organism>
<dbReference type="KEGG" id="amim:MIM_c10560"/>
<keyword evidence="1" id="KW-1133">Transmembrane helix</keyword>
<reference evidence="2 3" key="1">
    <citation type="journal article" date="2014" name="Microbiology">
        <title>Unravelling the complete genome sequence of Advenella mimigardefordensis strain DPN7T and novel insights in the catabolism of the xenobiotic polythioester precursor 3,3'-dithiodipropionate.</title>
        <authorList>
            <person name="Wubbeler J.H."/>
            <person name="Hiessl S."/>
            <person name="Schuldes J."/>
            <person name="Thurmer A."/>
            <person name="Daniel R."/>
            <person name="Steinbuchel A."/>
        </authorList>
    </citation>
    <scope>NUCLEOTIDE SEQUENCE [LARGE SCALE GENOMIC DNA]</scope>
    <source>
        <strain evidence="3">DSM 17166 / LMG 22922 / DPN7</strain>
    </source>
</reference>
<dbReference type="EMBL" id="CP003915">
    <property type="protein sequence ID" value="AHG63154.1"/>
    <property type="molecule type" value="Genomic_DNA"/>
</dbReference>
<accession>W0P8G8</accession>
<dbReference type="HOGENOM" id="CLU_2679439_0_0_4"/>